<dbReference type="Proteomes" id="UP001418796">
    <property type="component" value="Unassembled WGS sequence"/>
</dbReference>
<proteinExistence type="predicted"/>
<dbReference type="InterPro" id="IPR011990">
    <property type="entry name" value="TPR-like_helical_dom_sf"/>
</dbReference>
<accession>A0ABU9VM14</accession>
<dbReference type="SUPFAM" id="SSF48452">
    <property type="entry name" value="TPR-like"/>
    <property type="match status" value="1"/>
</dbReference>
<sequence>MTDVDQLLTNAVSLKRQGKFEEAKQCYIDILEDNPHDLMSYVGLGKIAHLLNEQGLAIKCYLSAAHLQIAPVKRAIEENSLPLPLKLQYDQIPANVLKQLPHESAFIILIDANTPRHLAHSLIDLSEDLLAEKPGIKMYSEIYRAHILGDGSYQSTLTKWQTTQDHQIEMDEKFYLLEGRDFLIKYLNWGQLDSMDVLSLYFR</sequence>
<keyword evidence="2" id="KW-1185">Reference proteome</keyword>
<evidence type="ECO:0008006" key="3">
    <source>
        <dbReference type="Google" id="ProtNLM"/>
    </source>
</evidence>
<evidence type="ECO:0000313" key="2">
    <source>
        <dbReference type="Proteomes" id="UP001418796"/>
    </source>
</evidence>
<dbReference type="Gene3D" id="1.25.40.10">
    <property type="entry name" value="Tetratricopeptide repeat domain"/>
    <property type="match status" value="1"/>
</dbReference>
<dbReference type="RefSeq" id="WP_343131547.1">
    <property type="nucleotide sequence ID" value="NZ_JBCITK010000001.1"/>
</dbReference>
<reference evidence="1 2" key="1">
    <citation type="submission" date="2024-03" db="EMBL/GenBank/DDBJ databases">
        <title>Bacilli Hybrid Assemblies.</title>
        <authorList>
            <person name="Kovac J."/>
        </authorList>
    </citation>
    <scope>NUCLEOTIDE SEQUENCE [LARGE SCALE GENOMIC DNA]</scope>
    <source>
        <strain evidence="1 2">FSL R7-0666</strain>
    </source>
</reference>
<name>A0ABU9VM14_9BACI</name>
<organism evidence="1 2">
    <name type="scientific">Alkalicoccobacillus gibsonii</name>
    <dbReference type="NCBI Taxonomy" id="79881"/>
    <lineage>
        <taxon>Bacteria</taxon>
        <taxon>Bacillati</taxon>
        <taxon>Bacillota</taxon>
        <taxon>Bacilli</taxon>
        <taxon>Bacillales</taxon>
        <taxon>Bacillaceae</taxon>
        <taxon>Alkalicoccobacillus</taxon>
    </lineage>
</organism>
<evidence type="ECO:0000313" key="1">
    <source>
        <dbReference type="EMBL" id="MEN0644926.1"/>
    </source>
</evidence>
<protein>
    <recommendedName>
        <fullName evidence="3">Tetratricopeptide repeat protein</fullName>
    </recommendedName>
</protein>
<comment type="caution">
    <text evidence="1">The sequence shown here is derived from an EMBL/GenBank/DDBJ whole genome shotgun (WGS) entry which is preliminary data.</text>
</comment>
<dbReference type="EMBL" id="JBCITK010000001">
    <property type="protein sequence ID" value="MEN0644926.1"/>
    <property type="molecule type" value="Genomic_DNA"/>
</dbReference>
<gene>
    <name evidence="1" type="ORF">MKY91_17355</name>
</gene>